<comment type="subunit">
    <text evidence="13">Subunit of dynactin, a multiprotein complex part of a tripartite complex with dynein and a adapter, such as BICDL1, BICD2 or HOOK3. The dynactin complex is built around ACTR1A/ACTB filament and consists of an actin-related filament composed of a shoulder domain, a pointed end and a barbed end. Its length is defined by its flexible shoulder domain. The soulder is composed of 2 DCTN1 subunits, 4 DCTN2 and 2 DCTN3. The 4 DCNT2 (via N-terminus) bind the ACTR1A filament and act as molecular rulers to determine the length. The pointed end is important for binding dynein-dynactin cargo adapters. Consists of 4 subunits: ACTR10, DCNT4, DCTN5 and DCTN6. The barbed end is composed of a CAPZA1:CAPZB heterodimers, which binds ACTR1A/ACTB filament and dynactin and stabilizes dynactin. Interacts with ATP7B, but not ATP7A, in a copper-dependent manner. Interacts with ANK2; this interaction is required for localization at costameres. Interacts with N4BP2L1.</text>
</comment>
<reference evidence="14 15" key="1">
    <citation type="journal article" date="2015" name="Genome Biol. Evol.">
        <title>Phylogenomic analyses indicate that early fungi evolved digesting cell walls of algal ancestors of land plants.</title>
        <authorList>
            <person name="Chang Y."/>
            <person name="Wang S."/>
            <person name="Sekimoto S."/>
            <person name="Aerts A.L."/>
            <person name="Choi C."/>
            <person name="Clum A."/>
            <person name="LaButti K.M."/>
            <person name="Lindquist E.A."/>
            <person name="Yee Ngan C."/>
            <person name="Ohm R.A."/>
            <person name="Salamov A.A."/>
            <person name="Grigoriev I.V."/>
            <person name="Spatafora J.W."/>
            <person name="Berbee M.L."/>
        </authorList>
    </citation>
    <scope>NUCLEOTIDE SEQUENCE [LARGE SCALE GENOMIC DNA]</scope>
    <source>
        <strain evidence="14 15">NRRL 28638</strain>
    </source>
</reference>
<protein>
    <recommendedName>
        <fullName evidence="12">Dynactin subunit 4</fullName>
    </recommendedName>
</protein>
<evidence type="ECO:0000256" key="10">
    <source>
        <dbReference type="ARBA" id="ARBA00023212"/>
    </source>
</evidence>
<dbReference type="OrthoDB" id="283815at2759"/>
<evidence type="ECO:0000256" key="4">
    <source>
        <dbReference type="ARBA" id="ARBA00022490"/>
    </source>
</evidence>
<dbReference type="STRING" id="796925.A0A137P838"/>
<evidence type="ECO:0000313" key="14">
    <source>
        <dbReference type="EMBL" id="KXN71165.1"/>
    </source>
</evidence>
<dbReference type="Proteomes" id="UP000070444">
    <property type="component" value="Unassembled WGS sequence"/>
</dbReference>
<keyword evidence="15" id="KW-1185">Reference proteome</keyword>
<dbReference type="Pfam" id="PF05502">
    <property type="entry name" value="Dynactin_p62"/>
    <property type="match status" value="2"/>
</dbReference>
<dbReference type="InterPro" id="IPR008603">
    <property type="entry name" value="DCTN4"/>
</dbReference>
<evidence type="ECO:0000256" key="6">
    <source>
        <dbReference type="ARBA" id="ARBA00022553"/>
    </source>
</evidence>
<keyword evidence="10" id="KW-0206">Cytoskeleton</keyword>
<accession>A0A137P838</accession>
<dbReference type="GO" id="GO:0005869">
    <property type="term" value="C:dynactin complex"/>
    <property type="evidence" value="ECO:0007669"/>
    <property type="project" value="InterPro"/>
</dbReference>
<dbReference type="AlphaFoldDB" id="A0A137P838"/>
<evidence type="ECO:0000256" key="11">
    <source>
        <dbReference type="ARBA" id="ARBA00034776"/>
    </source>
</evidence>
<comment type="similarity">
    <text evidence="11">Belongs to the dynactin subunit 4 family.</text>
</comment>
<evidence type="ECO:0000256" key="7">
    <source>
        <dbReference type="ARBA" id="ARBA00022843"/>
    </source>
</evidence>
<gene>
    <name evidence="14" type="ORF">CONCODRAFT_17110</name>
</gene>
<sequence length="501" mass="57581">MTNPSSISNTSEPFVNFQCSCTTPTKVYYNTPNPSFPREALNLMQSQLLTQPLSDLNYCQECNAIKCNRCTTEQISFYYCPQCQFDVPSAAVSGEKIRCPRNCLECPVCSNFLSIIEEVETQLVTEVDESNGKANINLYNYLYCEICRWDSRELNLTFDKVTHVSSVVEKTQQKTQIDNVEFKNLESYFDLKYMIPYHLNTHASLASIIPHPDFQVDLNDLLVEGKRNYVPTTKSKELEGYESLEVACKLMEDKLVDKMENLNVSYEATPFHQQIKRTEKKMYPNQPVYPQRQVLKCRKERSCRTCSTVLVRPHTKAAYLDKFKIKLPALTFVPHIFISQLPDLQPGKKVRVALKILNPLFYKVYLQLSSPCASNWLVPDLPPSKDYPHEIQFLSPKFFVDSFKEAWDDDDDDELKNDDLSSDEDDSESAKGILDRYYNTTTIGIDVTINGEPGSKVILPILMSYTFRLPKEGTDEQSTETKKSRKVTCHAWVYVRLGEIN</sequence>
<evidence type="ECO:0000256" key="9">
    <source>
        <dbReference type="ARBA" id="ARBA00023054"/>
    </source>
</evidence>
<keyword evidence="4" id="KW-0963">Cytoplasm</keyword>
<evidence type="ECO:0000256" key="2">
    <source>
        <dbReference type="ARBA" id="ARBA00004529"/>
    </source>
</evidence>
<dbReference type="EMBL" id="KQ964482">
    <property type="protein sequence ID" value="KXN71165.1"/>
    <property type="molecule type" value="Genomic_DNA"/>
</dbReference>
<evidence type="ECO:0000256" key="1">
    <source>
        <dbReference type="ARBA" id="ARBA00004300"/>
    </source>
</evidence>
<dbReference type="PANTHER" id="PTHR13034">
    <property type="entry name" value="DYNACTIN P62 SUBUNIT"/>
    <property type="match status" value="1"/>
</dbReference>
<evidence type="ECO:0000256" key="13">
    <source>
        <dbReference type="ARBA" id="ARBA00093507"/>
    </source>
</evidence>
<evidence type="ECO:0000256" key="5">
    <source>
        <dbReference type="ARBA" id="ARBA00022499"/>
    </source>
</evidence>
<dbReference type="GO" id="GO:0001725">
    <property type="term" value="C:stress fiber"/>
    <property type="evidence" value="ECO:0007669"/>
    <property type="project" value="UniProtKB-SubCell"/>
</dbReference>
<keyword evidence="7" id="KW-0832">Ubl conjugation</keyword>
<keyword evidence="9" id="KW-0175">Coiled coil</keyword>
<keyword evidence="5" id="KW-1017">Isopeptide bond</keyword>
<organism evidence="14 15">
    <name type="scientific">Conidiobolus coronatus (strain ATCC 28846 / CBS 209.66 / NRRL 28638)</name>
    <name type="common">Delacroixia coronata</name>
    <dbReference type="NCBI Taxonomy" id="796925"/>
    <lineage>
        <taxon>Eukaryota</taxon>
        <taxon>Fungi</taxon>
        <taxon>Fungi incertae sedis</taxon>
        <taxon>Zoopagomycota</taxon>
        <taxon>Entomophthoromycotina</taxon>
        <taxon>Entomophthoromycetes</taxon>
        <taxon>Entomophthorales</taxon>
        <taxon>Ancylistaceae</taxon>
        <taxon>Conidiobolus</taxon>
    </lineage>
</organism>
<keyword evidence="6" id="KW-0597">Phosphoprotein</keyword>
<dbReference type="OMA" id="KIYFCRH"/>
<evidence type="ECO:0000313" key="15">
    <source>
        <dbReference type="Proteomes" id="UP000070444"/>
    </source>
</evidence>
<evidence type="ECO:0000256" key="8">
    <source>
        <dbReference type="ARBA" id="ARBA00022990"/>
    </source>
</evidence>
<keyword evidence="8" id="KW-0007">Acetylation</keyword>
<dbReference type="PANTHER" id="PTHR13034:SF2">
    <property type="entry name" value="DYNACTIN SUBUNIT 4"/>
    <property type="match status" value="1"/>
</dbReference>
<name>A0A137P838_CONC2</name>
<evidence type="ECO:0000256" key="12">
    <source>
        <dbReference type="ARBA" id="ARBA00034864"/>
    </source>
</evidence>
<proteinExistence type="inferred from homology"/>
<comment type="subcellular location">
    <subcellularLocation>
        <location evidence="1">Cytoplasm</location>
        <location evidence="1">Cytoskeleton</location>
        <location evidence="1">Microtubule organizing center</location>
        <location evidence="1">Centrosome</location>
    </subcellularLocation>
    <subcellularLocation>
        <location evidence="2">Cytoplasm</location>
        <location evidence="2">Cytoskeleton</location>
        <location evidence="2">Stress fiber</location>
    </subcellularLocation>
    <subcellularLocation>
        <location evidence="3">Cytoplasm</location>
        <location evidence="3">Myofibril</location>
    </subcellularLocation>
</comment>
<evidence type="ECO:0000256" key="3">
    <source>
        <dbReference type="ARBA" id="ARBA00004657"/>
    </source>
</evidence>